<keyword evidence="4" id="KW-0597">Phosphoprotein</keyword>
<keyword evidence="9" id="KW-1185">Reference proteome</keyword>
<dbReference type="Gene3D" id="1.10.10.60">
    <property type="entry name" value="Homeodomain-like"/>
    <property type="match status" value="2"/>
</dbReference>
<dbReference type="InterPro" id="IPR000160">
    <property type="entry name" value="GGDEF_dom"/>
</dbReference>
<dbReference type="Pfam" id="PF12833">
    <property type="entry name" value="HTH_18"/>
    <property type="match status" value="1"/>
</dbReference>
<feature type="modified residue" description="4-aspartylphosphate" evidence="4">
    <location>
        <position position="58"/>
    </location>
</feature>
<reference evidence="8 9" key="1">
    <citation type="submission" date="2022-09" db="EMBL/GenBank/DDBJ databases">
        <authorList>
            <person name="Han X.L."/>
            <person name="Wang Q."/>
            <person name="Lu T."/>
        </authorList>
    </citation>
    <scope>NUCLEOTIDE SEQUENCE [LARGE SCALE GENOMIC DNA]</scope>
    <source>
        <strain evidence="8 9">WQ 127069</strain>
    </source>
</reference>
<comment type="caution">
    <text evidence="8">The sequence shown here is derived from an EMBL/GenBank/DDBJ whole genome shotgun (WGS) entry which is preliminary data.</text>
</comment>
<dbReference type="Gene3D" id="3.30.70.270">
    <property type="match status" value="1"/>
</dbReference>
<evidence type="ECO:0000313" key="8">
    <source>
        <dbReference type="EMBL" id="MCU6792644.1"/>
    </source>
</evidence>
<gene>
    <name evidence="8" type="ORF">OB236_10985</name>
</gene>
<evidence type="ECO:0000259" key="5">
    <source>
        <dbReference type="PROSITE" id="PS01124"/>
    </source>
</evidence>
<organism evidence="8 9">
    <name type="scientific">Paenibacillus baimaensis</name>
    <dbReference type="NCBI Taxonomy" id="2982185"/>
    <lineage>
        <taxon>Bacteria</taxon>
        <taxon>Bacillati</taxon>
        <taxon>Bacillota</taxon>
        <taxon>Bacilli</taxon>
        <taxon>Bacillales</taxon>
        <taxon>Paenibacillaceae</taxon>
        <taxon>Paenibacillus</taxon>
    </lineage>
</organism>
<dbReference type="SUPFAM" id="SSF46689">
    <property type="entry name" value="Homeodomain-like"/>
    <property type="match status" value="2"/>
</dbReference>
<dbReference type="InterPro" id="IPR011006">
    <property type="entry name" value="CheY-like_superfamily"/>
</dbReference>
<dbReference type="Proteomes" id="UP001652445">
    <property type="component" value="Unassembled WGS sequence"/>
</dbReference>
<dbReference type="RefSeq" id="WP_262684024.1">
    <property type="nucleotide sequence ID" value="NZ_JAOQIO010000033.1"/>
</dbReference>
<dbReference type="InterPro" id="IPR001789">
    <property type="entry name" value="Sig_transdc_resp-reg_receiver"/>
</dbReference>
<evidence type="ECO:0000256" key="4">
    <source>
        <dbReference type="PROSITE-ProRule" id="PRU00169"/>
    </source>
</evidence>
<evidence type="ECO:0000256" key="3">
    <source>
        <dbReference type="ARBA" id="ARBA00023163"/>
    </source>
</evidence>
<evidence type="ECO:0000313" key="9">
    <source>
        <dbReference type="Proteomes" id="UP001652445"/>
    </source>
</evidence>
<dbReference type="EMBL" id="JAOQIO010000033">
    <property type="protein sequence ID" value="MCU6792644.1"/>
    <property type="molecule type" value="Genomic_DNA"/>
</dbReference>
<evidence type="ECO:0000256" key="1">
    <source>
        <dbReference type="ARBA" id="ARBA00023015"/>
    </source>
</evidence>
<dbReference type="PROSITE" id="PS50887">
    <property type="entry name" value="GGDEF"/>
    <property type="match status" value="1"/>
</dbReference>
<dbReference type="PANTHER" id="PTHR43280:SF28">
    <property type="entry name" value="HTH-TYPE TRANSCRIPTIONAL ACTIVATOR RHAS"/>
    <property type="match status" value="1"/>
</dbReference>
<dbReference type="PROSITE" id="PS50110">
    <property type="entry name" value="RESPONSE_REGULATORY"/>
    <property type="match status" value="1"/>
</dbReference>
<name>A0ABT2UDB7_9BACL</name>
<feature type="domain" description="HTH araC/xylS-type" evidence="5">
    <location>
        <begin position="444"/>
        <end position="542"/>
    </location>
</feature>
<dbReference type="Pfam" id="PF00072">
    <property type="entry name" value="Response_reg"/>
    <property type="match status" value="1"/>
</dbReference>
<accession>A0ABT2UDB7</accession>
<dbReference type="PANTHER" id="PTHR43280">
    <property type="entry name" value="ARAC-FAMILY TRANSCRIPTIONAL REGULATOR"/>
    <property type="match status" value="1"/>
</dbReference>
<dbReference type="InterPro" id="IPR043128">
    <property type="entry name" value="Rev_trsase/Diguanyl_cyclase"/>
</dbReference>
<dbReference type="SMART" id="SM00448">
    <property type="entry name" value="REC"/>
    <property type="match status" value="1"/>
</dbReference>
<dbReference type="SUPFAM" id="SSF55073">
    <property type="entry name" value="Nucleotide cyclase"/>
    <property type="match status" value="1"/>
</dbReference>
<dbReference type="PROSITE" id="PS01124">
    <property type="entry name" value="HTH_ARAC_FAMILY_2"/>
    <property type="match status" value="1"/>
</dbReference>
<keyword evidence="3" id="KW-0804">Transcription</keyword>
<dbReference type="InterPro" id="IPR018060">
    <property type="entry name" value="HTH_AraC"/>
</dbReference>
<dbReference type="CDD" id="cd17536">
    <property type="entry name" value="REC_YesN-like"/>
    <property type="match status" value="1"/>
</dbReference>
<protein>
    <submittedName>
        <fullName evidence="8">Response regulator</fullName>
    </submittedName>
</protein>
<evidence type="ECO:0000259" key="6">
    <source>
        <dbReference type="PROSITE" id="PS50110"/>
    </source>
</evidence>
<keyword evidence="2" id="KW-0238">DNA-binding</keyword>
<feature type="domain" description="GGDEF" evidence="7">
    <location>
        <begin position="184"/>
        <end position="318"/>
    </location>
</feature>
<proteinExistence type="predicted"/>
<evidence type="ECO:0000256" key="2">
    <source>
        <dbReference type="ARBA" id="ARBA00023125"/>
    </source>
</evidence>
<dbReference type="InterPro" id="IPR041522">
    <property type="entry name" value="CdaR_GGDEF"/>
</dbReference>
<dbReference type="SUPFAM" id="SSF52172">
    <property type="entry name" value="CheY-like"/>
    <property type="match status" value="1"/>
</dbReference>
<feature type="domain" description="Response regulatory" evidence="6">
    <location>
        <begin position="6"/>
        <end position="123"/>
    </location>
</feature>
<dbReference type="SMART" id="SM00342">
    <property type="entry name" value="HTH_ARAC"/>
    <property type="match status" value="1"/>
</dbReference>
<dbReference type="Pfam" id="PF17853">
    <property type="entry name" value="GGDEF_2"/>
    <property type="match status" value="1"/>
</dbReference>
<keyword evidence="1" id="KW-0805">Transcription regulation</keyword>
<evidence type="ECO:0000259" key="7">
    <source>
        <dbReference type="PROSITE" id="PS50887"/>
    </source>
</evidence>
<dbReference type="InterPro" id="IPR009057">
    <property type="entry name" value="Homeodomain-like_sf"/>
</dbReference>
<dbReference type="InterPro" id="IPR029787">
    <property type="entry name" value="Nucleotide_cyclase"/>
</dbReference>
<sequence length="545" mass="62703">MSNRLKVLIVDDDAVSRTVLKTMIHWENAGFYIMEDAHNGNHAVQLIEKETPDIVITDINMPGLNGIGLIEHLEKNFPQISIIALSAYDDFDYVRQSMKNGAMDYVLKHRLDAPFLLNILNTARSSIHSYRNERDRQSDIDKELTTSKAVLRQTFIRKLLEGGLSDVEEVTGRVRALDMKLDTENLMVTIAEIDDFRLLEEKFSSQEVDVVLHTFMEISKEILKDWEKSVIVHMAKGKFAMIFSLGPLKSTMYIYNTMYTILNRMRSEIKKHLNITVCFGVSKVCTELTKLPQAYNYAETLLRDKFYKGKNSIFIESTPHKKEESFFCLDIKDEKAIYAALKNQDDKEVKSRLDDIFGKISSMRLGSKSTQMICAELINIVNKICKDTGIEITKLYTAEDIPYNLIQKYETLMDIKAWVVNLYDKLISMLKLMKLESGLSNITKKAVEYIHRNYSSDFSLKDVADFAGASSSYISRLFKEECGIGFAEYLNHVRVEQAKQCIENGELKLKEIVSSVGFNNYNYFFKVFREVTGMTPLEYEQSCRK</sequence>
<dbReference type="Gene3D" id="3.40.50.2300">
    <property type="match status" value="1"/>
</dbReference>